<organism evidence="1 2">
    <name type="scientific">Mollisia scopiformis</name>
    <name type="common">Conifer needle endophyte fungus</name>
    <name type="synonym">Phialocephala scopiformis</name>
    <dbReference type="NCBI Taxonomy" id="149040"/>
    <lineage>
        <taxon>Eukaryota</taxon>
        <taxon>Fungi</taxon>
        <taxon>Dikarya</taxon>
        <taxon>Ascomycota</taxon>
        <taxon>Pezizomycotina</taxon>
        <taxon>Leotiomycetes</taxon>
        <taxon>Helotiales</taxon>
        <taxon>Mollisiaceae</taxon>
        <taxon>Mollisia</taxon>
    </lineage>
</organism>
<accession>A0A132B2I6</accession>
<keyword evidence="2" id="KW-1185">Reference proteome</keyword>
<dbReference type="RefSeq" id="XP_018060957.1">
    <property type="nucleotide sequence ID" value="XM_018220976.1"/>
</dbReference>
<dbReference type="GeneID" id="28830702"/>
<dbReference type="SUPFAM" id="SSF51556">
    <property type="entry name" value="Metallo-dependent hydrolases"/>
    <property type="match status" value="1"/>
</dbReference>
<dbReference type="Proteomes" id="UP000070700">
    <property type="component" value="Unassembled WGS sequence"/>
</dbReference>
<name>A0A132B2I6_MOLSC</name>
<proteinExistence type="predicted"/>
<dbReference type="AlphaFoldDB" id="A0A132B2I6"/>
<dbReference type="InParanoid" id="A0A132B2I6"/>
<evidence type="ECO:0000313" key="1">
    <source>
        <dbReference type="EMBL" id="KUJ06602.1"/>
    </source>
</evidence>
<protein>
    <submittedName>
        <fullName evidence="1">Uncharacterized protein</fullName>
    </submittedName>
</protein>
<dbReference type="Gene3D" id="3.20.20.140">
    <property type="entry name" value="Metal-dependent hydrolases"/>
    <property type="match status" value="1"/>
</dbReference>
<dbReference type="EMBL" id="KQ947445">
    <property type="protein sequence ID" value="KUJ06602.1"/>
    <property type="molecule type" value="Genomic_DNA"/>
</dbReference>
<evidence type="ECO:0000313" key="2">
    <source>
        <dbReference type="Proteomes" id="UP000070700"/>
    </source>
</evidence>
<dbReference type="InterPro" id="IPR032466">
    <property type="entry name" value="Metal_Hydrolase"/>
</dbReference>
<reference evidence="1 2" key="1">
    <citation type="submission" date="2015-10" db="EMBL/GenBank/DDBJ databases">
        <title>Full genome of DAOMC 229536 Phialocephala scopiformis, a fungal endophyte of spruce producing the potent anti-insectan compound rugulosin.</title>
        <authorList>
            <consortium name="DOE Joint Genome Institute"/>
            <person name="Walker A.K."/>
            <person name="Frasz S.L."/>
            <person name="Seifert K.A."/>
            <person name="Miller J.D."/>
            <person name="Mondo S.J."/>
            <person name="Labutti K."/>
            <person name="Lipzen A."/>
            <person name="Dockter R."/>
            <person name="Kennedy M."/>
            <person name="Grigoriev I.V."/>
            <person name="Spatafora J.W."/>
        </authorList>
    </citation>
    <scope>NUCLEOTIDE SEQUENCE [LARGE SCALE GENOMIC DNA]</scope>
    <source>
        <strain evidence="1 2">CBS 120377</strain>
    </source>
</reference>
<dbReference type="STRING" id="149040.A0A132B2I6"/>
<gene>
    <name evidence="1" type="ORF">LY89DRAFT_743744</name>
</gene>
<dbReference type="KEGG" id="psco:LY89DRAFT_743744"/>
<sequence>MIAHGVATTLSNDDPAIEGQNDARLSYDYFEAVQAFDNVGFAGLGRRAQNSARYSNFLDQDDNE</sequence>